<proteinExistence type="predicted"/>
<dbReference type="InterPro" id="IPR049484">
    <property type="entry name" value="Rv0078-like_C"/>
</dbReference>
<dbReference type="PRINTS" id="PR00455">
    <property type="entry name" value="HTHTETR"/>
</dbReference>
<dbReference type="Pfam" id="PF00440">
    <property type="entry name" value="TetR_N"/>
    <property type="match status" value="1"/>
</dbReference>
<dbReference type="FunFam" id="1.10.10.60:FF:000141">
    <property type="entry name" value="TetR family transcriptional regulator"/>
    <property type="match status" value="1"/>
</dbReference>
<keyword evidence="1" id="KW-0805">Transcription regulation</keyword>
<dbReference type="PANTHER" id="PTHR30055:SF234">
    <property type="entry name" value="HTH-TYPE TRANSCRIPTIONAL REGULATOR BETI"/>
    <property type="match status" value="1"/>
</dbReference>
<dbReference type="Gene3D" id="1.10.357.10">
    <property type="entry name" value="Tetracycline Repressor, domain 2"/>
    <property type="match status" value="1"/>
</dbReference>
<dbReference type="Proteomes" id="UP000218824">
    <property type="component" value="Chromosome"/>
</dbReference>
<dbReference type="RefSeq" id="WP_096378922.1">
    <property type="nucleotide sequence ID" value="NZ_AP014940.1"/>
</dbReference>
<dbReference type="AlphaFoldDB" id="A0AAU9AKR4"/>
<dbReference type="SUPFAM" id="SSF46689">
    <property type="entry name" value="Homeodomain-like"/>
    <property type="match status" value="1"/>
</dbReference>
<evidence type="ECO:0000313" key="7">
    <source>
        <dbReference type="EMBL" id="BAV98462.1"/>
    </source>
</evidence>
<dbReference type="InterPro" id="IPR050109">
    <property type="entry name" value="HTH-type_TetR-like_transc_reg"/>
</dbReference>
<dbReference type="PROSITE" id="PS01081">
    <property type="entry name" value="HTH_TETR_1"/>
    <property type="match status" value="1"/>
</dbReference>
<dbReference type="Pfam" id="PF21351">
    <property type="entry name" value="TetR_C_41"/>
    <property type="match status" value="1"/>
</dbReference>
<dbReference type="InterPro" id="IPR023772">
    <property type="entry name" value="DNA-bd_HTH_TetR-type_CS"/>
</dbReference>
<evidence type="ECO:0000313" key="8">
    <source>
        <dbReference type="Proteomes" id="UP000218824"/>
    </source>
</evidence>
<feature type="region of interest" description="Disordered" evidence="5">
    <location>
        <begin position="1"/>
        <end position="24"/>
    </location>
</feature>
<feature type="domain" description="HTH tetR-type" evidence="6">
    <location>
        <begin position="22"/>
        <end position="82"/>
    </location>
</feature>
<reference evidence="7 8" key="1">
    <citation type="journal article" date="2017" name="DNA Res.">
        <title>Complete genome sequence and expression profile of the commercial lytic enzyme producer Lysobacter enzymogenes M497-1.</title>
        <authorList>
            <person name="Takami H."/>
            <person name="Toyoda A."/>
            <person name="Uchiyama I."/>
            <person name="Itoh T."/>
            <person name="Takaki Y."/>
            <person name="Arai W."/>
            <person name="Nishi S."/>
            <person name="Kawai M."/>
            <person name="Shinya K."/>
            <person name="Ikeda H."/>
        </authorList>
    </citation>
    <scope>NUCLEOTIDE SEQUENCE [LARGE SCALE GENOMIC DNA]</scope>
    <source>
        <strain evidence="7 8">M497-1</strain>
    </source>
</reference>
<accession>A0AAU9AKR4</accession>
<evidence type="ECO:0000256" key="3">
    <source>
        <dbReference type="ARBA" id="ARBA00023163"/>
    </source>
</evidence>
<feature type="compositionally biased region" description="Low complexity" evidence="5">
    <location>
        <begin position="1"/>
        <end position="14"/>
    </location>
</feature>
<dbReference type="PROSITE" id="PS50977">
    <property type="entry name" value="HTH_TETR_2"/>
    <property type="match status" value="1"/>
</dbReference>
<dbReference type="GO" id="GO:0000976">
    <property type="term" value="F:transcription cis-regulatory region binding"/>
    <property type="evidence" value="ECO:0007669"/>
    <property type="project" value="TreeGrafter"/>
</dbReference>
<dbReference type="KEGG" id="lem:LEN_2975"/>
<protein>
    <submittedName>
        <fullName evidence="7">Regulatory protein TetR</fullName>
    </submittedName>
</protein>
<evidence type="ECO:0000256" key="4">
    <source>
        <dbReference type="PROSITE-ProRule" id="PRU00335"/>
    </source>
</evidence>
<sequence length="200" mass="21711">METPNPRRSSARAVRSNRERSEGTRRTLLEAARSLFVERGYGDTSTPEVAALAGITRGALYHHFTDKRDLFRQVLEAEAEAVREDIIASTQSDLSPQAALISGAQAYLRTMTMPGRTRLLLVEGPAALGLEQSLAIDQANAGSTLREGLADALGNENVDLDALARLLSSAFDRAALEIDAGADAVRMHHTMVWLVRKLVT</sequence>
<dbReference type="InterPro" id="IPR009057">
    <property type="entry name" value="Homeodomain-like_sf"/>
</dbReference>
<evidence type="ECO:0000256" key="1">
    <source>
        <dbReference type="ARBA" id="ARBA00023015"/>
    </source>
</evidence>
<evidence type="ECO:0000259" key="6">
    <source>
        <dbReference type="PROSITE" id="PS50977"/>
    </source>
</evidence>
<dbReference type="GeneID" id="83064807"/>
<dbReference type="GO" id="GO:0003700">
    <property type="term" value="F:DNA-binding transcription factor activity"/>
    <property type="evidence" value="ECO:0007669"/>
    <property type="project" value="TreeGrafter"/>
</dbReference>
<evidence type="ECO:0000256" key="2">
    <source>
        <dbReference type="ARBA" id="ARBA00023125"/>
    </source>
</evidence>
<dbReference type="PANTHER" id="PTHR30055">
    <property type="entry name" value="HTH-TYPE TRANSCRIPTIONAL REGULATOR RUTR"/>
    <property type="match status" value="1"/>
</dbReference>
<keyword evidence="3" id="KW-0804">Transcription</keyword>
<name>A0AAU9AKR4_LYSEN</name>
<evidence type="ECO:0000256" key="5">
    <source>
        <dbReference type="SAM" id="MobiDB-lite"/>
    </source>
</evidence>
<dbReference type="EMBL" id="AP014940">
    <property type="protein sequence ID" value="BAV98462.1"/>
    <property type="molecule type" value="Genomic_DNA"/>
</dbReference>
<gene>
    <name evidence="7" type="ORF">LEN_2975</name>
</gene>
<feature type="DNA-binding region" description="H-T-H motif" evidence="4">
    <location>
        <begin position="45"/>
        <end position="64"/>
    </location>
</feature>
<keyword evidence="2 4" id="KW-0238">DNA-binding</keyword>
<dbReference type="InterPro" id="IPR001647">
    <property type="entry name" value="HTH_TetR"/>
</dbReference>
<organism evidence="7 8">
    <name type="scientific">Lysobacter enzymogenes</name>
    <dbReference type="NCBI Taxonomy" id="69"/>
    <lineage>
        <taxon>Bacteria</taxon>
        <taxon>Pseudomonadati</taxon>
        <taxon>Pseudomonadota</taxon>
        <taxon>Gammaproteobacteria</taxon>
        <taxon>Lysobacterales</taxon>
        <taxon>Lysobacteraceae</taxon>
        <taxon>Lysobacter</taxon>
    </lineage>
</organism>